<dbReference type="HOGENOM" id="CLU_066901_0_0_1"/>
<dbReference type="SUPFAM" id="SSF52499">
    <property type="entry name" value="Isochorismatase-like hydrolases"/>
    <property type="match status" value="1"/>
</dbReference>
<name>A0A067MYC4_BOTB1</name>
<evidence type="ECO:0000313" key="3">
    <source>
        <dbReference type="EMBL" id="KDQ20619.1"/>
    </source>
</evidence>
<reference evidence="4" key="1">
    <citation type="journal article" date="2014" name="Proc. Natl. Acad. Sci. U.S.A.">
        <title>Extensive sampling of basidiomycete genomes demonstrates inadequacy of the white-rot/brown-rot paradigm for wood decay fungi.</title>
        <authorList>
            <person name="Riley R."/>
            <person name="Salamov A.A."/>
            <person name="Brown D.W."/>
            <person name="Nagy L.G."/>
            <person name="Floudas D."/>
            <person name="Held B.W."/>
            <person name="Levasseur A."/>
            <person name="Lombard V."/>
            <person name="Morin E."/>
            <person name="Otillar R."/>
            <person name="Lindquist E.A."/>
            <person name="Sun H."/>
            <person name="LaButti K.M."/>
            <person name="Schmutz J."/>
            <person name="Jabbour D."/>
            <person name="Luo H."/>
            <person name="Baker S.E."/>
            <person name="Pisabarro A.G."/>
            <person name="Walton J.D."/>
            <person name="Blanchette R.A."/>
            <person name="Henrissat B."/>
            <person name="Martin F."/>
            <person name="Cullen D."/>
            <person name="Hibbett D.S."/>
            <person name="Grigoriev I.V."/>
        </authorList>
    </citation>
    <scope>NUCLEOTIDE SEQUENCE [LARGE SCALE GENOMIC DNA]</scope>
    <source>
        <strain evidence="4">FD-172 SS1</strain>
    </source>
</reference>
<evidence type="ECO:0000256" key="1">
    <source>
        <dbReference type="ARBA" id="ARBA00006336"/>
    </source>
</evidence>
<organism evidence="3 4">
    <name type="scientific">Botryobasidium botryosum (strain FD-172 SS1)</name>
    <dbReference type="NCBI Taxonomy" id="930990"/>
    <lineage>
        <taxon>Eukaryota</taxon>
        <taxon>Fungi</taxon>
        <taxon>Dikarya</taxon>
        <taxon>Basidiomycota</taxon>
        <taxon>Agaricomycotina</taxon>
        <taxon>Agaricomycetes</taxon>
        <taxon>Cantharellales</taxon>
        <taxon>Botryobasidiaceae</taxon>
        <taxon>Botryobasidium</taxon>
    </lineage>
</organism>
<accession>A0A067MYC4</accession>
<dbReference type="InterPro" id="IPR050993">
    <property type="entry name" value="Isochorismatase_domain"/>
</dbReference>
<protein>
    <recommendedName>
        <fullName evidence="2">Isochorismatase-like domain-containing protein</fullName>
    </recommendedName>
</protein>
<dbReference type="PANTHER" id="PTHR14119">
    <property type="entry name" value="HYDROLASE"/>
    <property type="match status" value="1"/>
</dbReference>
<comment type="similarity">
    <text evidence="1">Belongs to the isochorismatase family.</text>
</comment>
<dbReference type="PANTHER" id="PTHR14119:SF3">
    <property type="entry name" value="ISOCHORISMATASE DOMAIN-CONTAINING PROTEIN 2"/>
    <property type="match status" value="1"/>
</dbReference>
<evidence type="ECO:0000259" key="2">
    <source>
        <dbReference type="Pfam" id="PF00857"/>
    </source>
</evidence>
<dbReference type="InterPro" id="IPR000868">
    <property type="entry name" value="Isochorismatase-like_dom"/>
</dbReference>
<dbReference type="Pfam" id="PF00857">
    <property type="entry name" value="Isochorismatase"/>
    <property type="match status" value="1"/>
</dbReference>
<dbReference type="Proteomes" id="UP000027195">
    <property type="component" value="Unassembled WGS sequence"/>
</dbReference>
<feature type="domain" description="Isochorismatase-like" evidence="2">
    <location>
        <begin position="13"/>
        <end position="170"/>
    </location>
</feature>
<dbReference type="Gene3D" id="3.40.50.850">
    <property type="entry name" value="Isochorismatase-like"/>
    <property type="match status" value="1"/>
</dbReference>
<evidence type="ECO:0000313" key="4">
    <source>
        <dbReference type="Proteomes" id="UP000027195"/>
    </source>
</evidence>
<proteinExistence type="inferred from homology"/>
<dbReference type="AlphaFoldDB" id="A0A067MYC4"/>
<dbReference type="STRING" id="930990.A0A067MYC4"/>
<dbReference type="InParanoid" id="A0A067MYC4"/>
<sequence>MATGTKIPTPQNTAFLLCDLQERFRDNIHSFESVASTARKMLRVSKVLDIPVIITEQYPKAFGPTVPEAISTQSGPIHGPFPKTKFGMKIPEVESVLNELQGVESLVVFGIESHICVLQTTIEFIERGKNGEKPYSVYVIADGVSSCNKEEVPIALAHMRQRGAHIVSSESLIYTLLGDASHPRFKEVAGIVREEKAATSSALRNLL</sequence>
<gene>
    <name evidence="3" type="ORF">BOTBODRAFT_26622</name>
</gene>
<dbReference type="EMBL" id="KL198017">
    <property type="protein sequence ID" value="KDQ20619.1"/>
    <property type="molecule type" value="Genomic_DNA"/>
</dbReference>
<dbReference type="InterPro" id="IPR036380">
    <property type="entry name" value="Isochorismatase-like_sf"/>
</dbReference>
<keyword evidence="4" id="KW-1185">Reference proteome</keyword>
<dbReference type="OrthoDB" id="269496at2759"/>